<accession>A0ABV0NWB6</accession>
<evidence type="ECO:0000256" key="1">
    <source>
        <dbReference type="SAM" id="MobiDB-lite"/>
    </source>
</evidence>
<dbReference type="Proteomes" id="UP001476798">
    <property type="component" value="Unassembled WGS sequence"/>
</dbReference>
<organism evidence="2 3">
    <name type="scientific">Goodea atripinnis</name>
    <dbReference type="NCBI Taxonomy" id="208336"/>
    <lineage>
        <taxon>Eukaryota</taxon>
        <taxon>Metazoa</taxon>
        <taxon>Chordata</taxon>
        <taxon>Craniata</taxon>
        <taxon>Vertebrata</taxon>
        <taxon>Euteleostomi</taxon>
        <taxon>Actinopterygii</taxon>
        <taxon>Neopterygii</taxon>
        <taxon>Teleostei</taxon>
        <taxon>Neoteleostei</taxon>
        <taxon>Acanthomorphata</taxon>
        <taxon>Ovalentaria</taxon>
        <taxon>Atherinomorphae</taxon>
        <taxon>Cyprinodontiformes</taxon>
        <taxon>Goodeidae</taxon>
        <taxon>Goodea</taxon>
    </lineage>
</organism>
<protein>
    <submittedName>
        <fullName evidence="2">Uncharacterized protein</fullName>
    </submittedName>
</protein>
<keyword evidence="3" id="KW-1185">Reference proteome</keyword>
<dbReference type="EMBL" id="JAHRIO010051847">
    <property type="protein sequence ID" value="MEQ2175675.1"/>
    <property type="molecule type" value="Genomic_DNA"/>
</dbReference>
<feature type="non-terminal residue" evidence="2">
    <location>
        <position position="100"/>
    </location>
</feature>
<reference evidence="2 3" key="1">
    <citation type="submission" date="2021-06" db="EMBL/GenBank/DDBJ databases">
        <authorList>
            <person name="Palmer J.M."/>
        </authorList>
    </citation>
    <scope>NUCLEOTIDE SEQUENCE [LARGE SCALE GENOMIC DNA]</scope>
    <source>
        <strain evidence="2 3">GA_2019</strain>
        <tissue evidence="2">Muscle</tissue>
    </source>
</reference>
<proteinExistence type="predicted"/>
<feature type="compositionally biased region" description="Polar residues" evidence="1">
    <location>
        <begin position="90"/>
        <end position="100"/>
    </location>
</feature>
<evidence type="ECO:0000313" key="2">
    <source>
        <dbReference type="EMBL" id="MEQ2175675.1"/>
    </source>
</evidence>
<gene>
    <name evidence="2" type="ORF">GOODEAATRI_020256</name>
</gene>
<comment type="caution">
    <text evidence="2">The sequence shown here is derived from an EMBL/GenBank/DDBJ whole genome shotgun (WGS) entry which is preliminary data.</text>
</comment>
<sequence>MAVTSANVAAGVSMHLEGRSRRVSLNPFLMGVEETRQDNAGLCDEMEWRGDDRRVTSMELTPAASEAAEYAPPWPLTPPPSEHYNPFTAADQQPTNCGET</sequence>
<name>A0ABV0NWB6_9TELE</name>
<evidence type="ECO:0000313" key="3">
    <source>
        <dbReference type="Proteomes" id="UP001476798"/>
    </source>
</evidence>
<feature type="compositionally biased region" description="Pro residues" evidence="1">
    <location>
        <begin position="72"/>
        <end position="81"/>
    </location>
</feature>
<feature type="region of interest" description="Disordered" evidence="1">
    <location>
        <begin position="65"/>
        <end position="100"/>
    </location>
</feature>